<dbReference type="STRING" id="44575.SAMN05216419_101015"/>
<dbReference type="eggNOG" id="COG2200">
    <property type="taxonomic scope" value="Bacteria"/>
</dbReference>
<gene>
    <name evidence="4" type="ORF">SAMN02743940_0255</name>
</gene>
<feature type="transmembrane region" description="Helical" evidence="2">
    <location>
        <begin position="12"/>
        <end position="31"/>
    </location>
</feature>
<dbReference type="Pfam" id="PF08448">
    <property type="entry name" value="PAS_4"/>
    <property type="match status" value="1"/>
</dbReference>
<keyword evidence="2" id="KW-0812">Transmembrane</keyword>
<feature type="domain" description="EAL" evidence="3">
    <location>
        <begin position="256"/>
        <end position="505"/>
    </location>
</feature>
<dbReference type="Gene3D" id="3.30.450.20">
    <property type="entry name" value="PAS domain"/>
    <property type="match status" value="1"/>
</dbReference>
<dbReference type="InterPro" id="IPR035919">
    <property type="entry name" value="EAL_sf"/>
</dbReference>
<evidence type="ECO:0000313" key="5">
    <source>
        <dbReference type="Proteomes" id="UP000185062"/>
    </source>
</evidence>
<feature type="compositionally biased region" description="Polar residues" evidence="1">
    <location>
        <begin position="218"/>
        <end position="237"/>
    </location>
</feature>
<dbReference type="Pfam" id="PF00563">
    <property type="entry name" value="EAL"/>
    <property type="match status" value="1"/>
</dbReference>
<protein>
    <submittedName>
        <fullName evidence="4">EAL domain, c-di-GMP-specific phosphodiesterase class I (Or its enzymatically inactive variant)</fullName>
    </submittedName>
</protein>
<dbReference type="PANTHER" id="PTHR33121">
    <property type="entry name" value="CYCLIC DI-GMP PHOSPHODIESTERASE PDEF"/>
    <property type="match status" value="1"/>
</dbReference>
<dbReference type="InterPro" id="IPR035965">
    <property type="entry name" value="PAS-like_dom_sf"/>
</dbReference>
<evidence type="ECO:0000313" key="4">
    <source>
        <dbReference type="EMBL" id="SIN94762.1"/>
    </source>
</evidence>
<proteinExistence type="predicted"/>
<dbReference type="Proteomes" id="UP000185062">
    <property type="component" value="Unassembled WGS sequence"/>
</dbReference>
<dbReference type="SUPFAM" id="SSF141868">
    <property type="entry name" value="EAL domain-like"/>
    <property type="match status" value="1"/>
</dbReference>
<organism evidence="4 5">
    <name type="scientific">Nitrosomonas cryotolerans ATCC 49181</name>
    <dbReference type="NCBI Taxonomy" id="1131553"/>
    <lineage>
        <taxon>Bacteria</taxon>
        <taxon>Pseudomonadati</taxon>
        <taxon>Pseudomonadota</taxon>
        <taxon>Betaproteobacteria</taxon>
        <taxon>Nitrosomonadales</taxon>
        <taxon>Nitrosomonadaceae</taxon>
        <taxon>Nitrosomonas</taxon>
    </lineage>
</organism>
<keyword evidence="2" id="KW-1133">Transmembrane helix</keyword>
<dbReference type="InterPro" id="IPR001633">
    <property type="entry name" value="EAL_dom"/>
</dbReference>
<dbReference type="Gene3D" id="3.20.20.450">
    <property type="entry name" value="EAL domain"/>
    <property type="match status" value="1"/>
</dbReference>
<dbReference type="SUPFAM" id="SSF55785">
    <property type="entry name" value="PYP-like sensor domain (PAS domain)"/>
    <property type="match status" value="1"/>
</dbReference>
<reference evidence="4 5" key="1">
    <citation type="submission" date="2016-12" db="EMBL/GenBank/DDBJ databases">
        <authorList>
            <person name="Song W.-J."/>
            <person name="Kurnit D.M."/>
        </authorList>
    </citation>
    <scope>NUCLEOTIDE SEQUENCE [LARGE SCALE GENOMIC DNA]</scope>
    <source>
        <strain evidence="4 5">ATCC 49181</strain>
    </source>
</reference>
<evidence type="ECO:0000256" key="1">
    <source>
        <dbReference type="SAM" id="MobiDB-lite"/>
    </source>
</evidence>
<feature type="region of interest" description="Disordered" evidence="1">
    <location>
        <begin position="215"/>
        <end position="258"/>
    </location>
</feature>
<dbReference type="EMBL" id="FSRO01000001">
    <property type="protein sequence ID" value="SIN94762.1"/>
    <property type="molecule type" value="Genomic_DNA"/>
</dbReference>
<evidence type="ECO:0000259" key="3">
    <source>
        <dbReference type="PROSITE" id="PS50883"/>
    </source>
</evidence>
<dbReference type="PANTHER" id="PTHR33121:SF23">
    <property type="entry name" value="CYCLIC DI-GMP PHOSPHODIESTERASE PDEB"/>
    <property type="match status" value="1"/>
</dbReference>
<name>A0A1N6FHN3_9PROT</name>
<dbReference type="PROSITE" id="PS50883">
    <property type="entry name" value="EAL"/>
    <property type="match status" value="1"/>
</dbReference>
<dbReference type="InterPro" id="IPR050706">
    <property type="entry name" value="Cyclic-di-GMP_PDE-like"/>
</dbReference>
<evidence type="ECO:0000256" key="2">
    <source>
        <dbReference type="SAM" id="Phobius"/>
    </source>
</evidence>
<sequence>MRRNPLVYIVKSYIMAGIAFAAIALLMMASYSIIDIALAWMITLLWTALIISILVMTNQIMRTNRKLRNYEGQLAANKDRLTNEIKHRLWAEKTASENKTRLQFVDESFPVMLAYFNIDQRCRYHNQLFKKWFMLKENQIEGRLLQEFSDAAFYLGIQECIKKTLSGKIVHNERILKSSKGLAYSFTEQFIPHFDSKREIIGFYTLHIPRAQEKKLPPSNNHLITGTSDPIKPTTQKNPDENKIRSSIPENEDSQSGVSADRIIQAIEGGEFHLYCQKITPLQNDPNSPSPIHQEILIRMAEEENNLIPPGAFLPFVEKYKMMPLLDRWVVSYMIQWLSTYQTTSKSIFCINVAQDTLSDTSFSEFMRNQLQKTKISAQTLCFEIEELDAIANPANALSFAENIRNLGCLVSLCSFNHNQASLDLLRKIKIDFLKIDGSLICNILQDPEDLAKVIAINRIAHIIKIQTIAELVETNEIIVKLREIDVDFAQGFGISRPHPLKELQ</sequence>
<feature type="transmembrane region" description="Helical" evidence="2">
    <location>
        <begin position="37"/>
        <end position="56"/>
    </location>
</feature>
<keyword evidence="2" id="KW-0472">Membrane</keyword>
<dbReference type="AlphaFoldDB" id="A0A1N6FHN3"/>
<dbReference type="CDD" id="cd01948">
    <property type="entry name" value="EAL"/>
    <property type="match status" value="1"/>
</dbReference>
<dbReference type="InterPro" id="IPR013656">
    <property type="entry name" value="PAS_4"/>
</dbReference>
<keyword evidence="5" id="KW-1185">Reference proteome</keyword>
<dbReference type="SMART" id="SM00052">
    <property type="entry name" value="EAL"/>
    <property type="match status" value="1"/>
</dbReference>
<accession>A0A1N6FHN3</accession>
<dbReference type="GO" id="GO:0071111">
    <property type="term" value="F:cyclic-guanylate-specific phosphodiesterase activity"/>
    <property type="evidence" value="ECO:0007669"/>
    <property type="project" value="InterPro"/>
</dbReference>